<dbReference type="SUPFAM" id="SSF101386">
    <property type="entry name" value="all-alpha NTP pyrophosphatases"/>
    <property type="match status" value="1"/>
</dbReference>
<comment type="caution">
    <text evidence="18">The sequence shown here is derived from an EMBL/GenBank/DDBJ whole genome shotgun (WGS) entry which is preliminary data.</text>
</comment>
<evidence type="ECO:0000313" key="18">
    <source>
        <dbReference type="EMBL" id="MFC2924755.1"/>
    </source>
</evidence>
<dbReference type="GO" id="GO:0004635">
    <property type="term" value="F:phosphoribosyl-AMP cyclohydrolase activity"/>
    <property type="evidence" value="ECO:0007669"/>
    <property type="project" value="UniProtKB-EC"/>
</dbReference>
<evidence type="ECO:0000256" key="9">
    <source>
        <dbReference type="ARBA" id="ARBA00022490"/>
    </source>
</evidence>
<comment type="similarity">
    <text evidence="7 16">In the N-terminal section; belongs to the PRA-CH family.</text>
</comment>
<keyword evidence="11 16" id="KW-0547">Nucleotide-binding</keyword>
<evidence type="ECO:0000256" key="6">
    <source>
        <dbReference type="ARBA" id="ARBA00007731"/>
    </source>
</evidence>
<dbReference type="InterPro" id="IPR008179">
    <property type="entry name" value="HisE"/>
</dbReference>
<dbReference type="PANTHER" id="PTHR42945:SF9">
    <property type="entry name" value="HISTIDINE BIOSYNTHESIS BIFUNCTIONAL PROTEIN HISIE"/>
    <property type="match status" value="1"/>
</dbReference>
<evidence type="ECO:0000259" key="17">
    <source>
        <dbReference type="Pfam" id="PF01502"/>
    </source>
</evidence>
<evidence type="ECO:0000256" key="8">
    <source>
        <dbReference type="ARBA" id="ARBA00009392"/>
    </source>
</evidence>
<comment type="similarity">
    <text evidence="8">Belongs to the PRA-PH family.</text>
</comment>
<feature type="domain" description="Phosphoribosyl-AMP cyclohydrolase" evidence="17">
    <location>
        <begin position="30"/>
        <end position="102"/>
    </location>
</feature>
<sequence length="209" mass="22433">MTDINAIDFAKSGGLVPVIVQHARTRQVLMLGYMNEDALRQTVETGQVTFFSRSKNRLWVKGETSGHTLRLVSLRTDCDRDALLVEAEPAGPVCHLGTTGCFDDGEAPGVGFLEALASIIHARREADPKESYVARLLAAGPLKAAQKVGEEGVEVALAAAAQDDHALTEEAADLVFHLMVALEARGVAFSDVVETLRSRHASSLAITER</sequence>
<protein>
    <recommendedName>
        <fullName evidence="16">Histidine biosynthesis bifunctional protein HisIE</fullName>
    </recommendedName>
    <domain>
        <recommendedName>
            <fullName evidence="16">Phosphoribosyl-AMP cyclohydrolase</fullName>
            <shortName evidence="16">PRA-CH</shortName>
            <ecNumber evidence="16">3.5.4.19</ecNumber>
        </recommendedName>
    </domain>
    <domain>
        <recommendedName>
            <fullName evidence="16">Phosphoribosyl-ATP pyrophosphatase</fullName>
            <shortName evidence="16">PRA-PH</shortName>
            <ecNumber evidence="16">3.6.1.31</ecNumber>
        </recommendedName>
    </domain>
</protein>
<keyword evidence="15 16" id="KW-0511">Multifunctional enzyme</keyword>
<evidence type="ECO:0000313" key="19">
    <source>
        <dbReference type="Proteomes" id="UP001595379"/>
    </source>
</evidence>
<evidence type="ECO:0000256" key="10">
    <source>
        <dbReference type="ARBA" id="ARBA00022605"/>
    </source>
</evidence>
<dbReference type="RefSeq" id="WP_343163535.1">
    <property type="nucleotide sequence ID" value="NZ_JBHRSV010000001.1"/>
</dbReference>
<dbReference type="Proteomes" id="UP001595379">
    <property type="component" value="Unassembled WGS sequence"/>
</dbReference>
<proteinExistence type="inferred from homology"/>
<comment type="catalytic activity">
    <reaction evidence="2 16">
        <text>1-(5-phospho-beta-D-ribosyl)-ATP + H2O = 1-(5-phospho-beta-D-ribosyl)-5'-AMP + diphosphate + H(+)</text>
        <dbReference type="Rhea" id="RHEA:22828"/>
        <dbReference type="ChEBI" id="CHEBI:15377"/>
        <dbReference type="ChEBI" id="CHEBI:15378"/>
        <dbReference type="ChEBI" id="CHEBI:33019"/>
        <dbReference type="ChEBI" id="CHEBI:59457"/>
        <dbReference type="ChEBI" id="CHEBI:73183"/>
        <dbReference type="EC" id="3.6.1.31"/>
    </reaction>
</comment>
<dbReference type="HAMAP" id="MF_01020">
    <property type="entry name" value="HisE"/>
    <property type="match status" value="1"/>
</dbReference>
<evidence type="ECO:0000256" key="11">
    <source>
        <dbReference type="ARBA" id="ARBA00022741"/>
    </source>
</evidence>
<dbReference type="GO" id="GO:0004636">
    <property type="term" value="F:phosphoribosyl-ATP diphosphatase activity"/>
    <property type="evidence" value="ECO:0007669"/>
    <property type="project" value="UniProtKB-EC"/>
</dbReference>
<evidence type="ECO:0000256" key="4">
    <source>
        <dbReference type="ARBA" id="ARBA00005169"/>
    </source>
</evidence>
<evidence type="ECO:0000256" key="16">
    <source>
        <dbReference type="HAMAP-Rule" id="MF_01019"/>
    </source>
</evidence>
<dbReference type="Gene3D" id="3.10.20.810">
    <property type="entry name" value="Phosphoribosyl-AMP cyclohydrolase"/>
    <property type="match status" value="1"/>
</dbReference>
<evidence type="ECO:0000256" key="14">
    <source>
        <dbReference type="ARBA" id="ARBA00023102"/>
    </source>
</evidence>
<organism evidence="18 19">
    <name type="scientific">Hyphobacterium vulgare</name>
    <dbReference type="NCBI Taxonomy" id="1736751"/>
    <lineage>
        <taxon>Bacteria</taxon>
        <taxon>Pseudomonadati</taxon>
        <taxon>Pseudomonadota</taxon>
        <taxon>Alphaproteobacteria</taxon>
        <taxon>Maricaulales</taxon>
        <taxon>Maricaulaceae</taxon>
        <taxon>Hyphobacterium</taxon>
    </lineage>
</organism>
<dbReference type="NCBIfam" id="NF002747">
    <property type="entry name" value="PRK02759.1"/>
    <property type="match status" value="1"/>
</dbReference>
<comment type="subcellular location">
    <subcellularLocation>
        <location evidence="3 16">Cytoplasm</location>
    </subcellularLocation>
</comment>
<dbReference type="Pfam" id="PF01502">
    <property type="entry name" value="PRA-CH"/>
    <property type="match status" value="1"/>
</dbReference>
<evidence type="ECO:0000256" key="13">
    <source>
        <dbReference type="ARBA" id="ARBA00022840"/>
    </source>
</evidence>
<dbReference type="NCBIfam" id="TIGR03188">
    <property type="entry name" value="histidine_hisI"/>
    <property type="match status" value="1"/>
</dbReference>
<dbReference type="InterPro" id="IPR038019">
    <property type="entry name" value="PRib_AMP_CycHydrolase_sf"/>
</dbReference>
<evidence type="ECO:0000256" key="15">
    <source>
        <dbReference type="ARBA" id="ARBA00023268"/>
    </source>
</evidence>
<dbReference type="EC" id="3.5.4.19" evidence="16"/>
<keyword evidence="13 16" id="KW-0067">ATP-binding</keyword>
<reference evidence="19" key="1">
    <citation type="journal article" date="2019" name="Int. J. Syst. Evol. Microbiol.">
        <title>The Global Catalogue of Microorganisms (GCM) 10K type strain sequencing project: providing services to taxonomists for standard genome sequencing and annotation.</title>
        <authorList>
            <consortium name="The Broad Institute Genomics Platform"/>
            <consortium name="The Broad Institute Genome Sequencing Center for Infectious Disease"/>
            <person name="Wu L."/>
            <person name="Ma J."/>
        </authorList>
    </citation>
    <scope>NUCLEOTIDE SEQUENCE [LARGE SCALE GENOMIC DNA]</scope>
    <source>
        <strain evidence="19">KCTC 52487</strain>
    </source>
</reference>
<gene>
    <name evidence="16 18" type="primary">hisIE</name>
    <name evidence="16" type="synonym">hisI</name>
    <name evidence="18" type="ORF">ACFOOR_01405</name>
</gene>
<dbReference type="SUPFAM" id="SSF141734">
    <property type="entry name" value="HisI-like"/>
    <property type="match status" value="1"/>
</dbReference>
<dbReference type="InterPro" id="IPR021130">
    <property type="entry name" value="PRib-ATP_PPHydrolase-like"/>
</dbReference>
<keyword evidence="14 16" id="KW-0368">Histidine biosynthesis</keyword>
<comment type="pathway">
    <text evidence="4 16">Amino-acid biosynthesis; L-histidine biosynthesis; L-histidine from 5-phospho-alpha-D-ribose 1-diphosphate: step 3/9.</text>
</comment>
<evidence type="ECO:0000256" key="2">
    <source>
        <dbReference type="ARBA" id="ARBA00001460"/>
    </source>
</evidence>
<keyword evidence="9 16" id="KW-0963">Cytoplasm</keyword>
<dbReference type="Gene3D" id="1.10.287.1080">
    <property type="entry name" value="MazG-like"/>
    <property type="match status" value="1"/>
</dbReference>
<evidence type="ECO:0000256" key="7">
    <source>
        <dbReference type="ARBA" id="ARBA00008299"/>
    </source>
</evidence>
<comment type="similarity">
    <text evidence="6 16">In the C-terminal section; belongs to the PRA-PH family.</text>
</comment>
<dbReference type="EMBL" id="JBHRSV010000001">
    <property type="protein sequence ID" value="MFC2924755.1"/>
    <property type="molecule type" value="Genomic_DNA"/>
</dbReference>
<evidence type="ECO:0000256" key="12">
    <source>
        <dbReference type="ARBA" id="ARBA00022801"/>
    </source>
</evidence>
<dbReference type="Pfam" id="PF01503">
    <property type="entry name" value="PRA-PH"/>
    <property type="match status" value="1"/>
</dbReference>
<dbReference type="InterPro" id="IPR002496">
    <property type="entry name" value="PRib_AMP_CycHydrolase_dom"/>
</dbReference>
<comment type="pathway">
    <text evidence="5 16">Amino-acid biosynthesis; L-histidine biosynthesis; L-histidine from 5-phospho-alpha-D-ribose 1-diphosphate: step 2/9.</text>
</comment>
<comment type="catalytic activity">
    <reaction evidence="1 16">
        <text>1-(5-phospho-beta-D-ribosyl)-5'-AMP + H2O = 1-(5-phospho-beta-D-ribosyl)-5-[(5-phospho-beta-D-ribosylamino)methylideneamino]imidazole-4-carboxamide</text>
        <dbReference type="Rhea" id="RHEA:20049"/>
        <dbReference type="ChEBI" id="CHEBI:15377"/>
        <dbReference type="ChEBI" id="CHEBI:58435"/>
        <dbReference type="ChEBI" id="CHEBI:59457"/>
        <dbReference type="EC" id="3.5.4.19"/>
    </reaction>
</comment>
<evidence type="ECO:0000256" key="1">
    <source>
        <dbReference type="ARBA" id="ARBA00000024"/>
    </source>
</evidence>
<dbReference type="HAMAP" id="MF_01019">
    <property type="entry name" value="HisIE"/>
    <property type="match status" value="1"/>
</dbReference>
<keyword evidence="12 16" id="KW-0378">Hydrolase</keyword>
<accession>A0ABV6ZTJ5</accession>
<dbReference type="PANTHER" id="PTHR42945">
    <property type="entry name" value="HISTIDINE BIOSYNTHESIS BIFUNCTIONAL PROTEIN"/>
    <property type="match status" value="1"/>
</dbReference>
<evidence type="ECO:0000256" key="5">
    <source>
        <dbReference type="ARBA" id="ARBA00005204"/>
    </source>
</evidence>
<keyword evidence="10 16" id="KW-0028">Amino-acid biosynthesis</keyword>
<evidence type="ECO:0000256" key="3">
    <source>
        <dbReference type="ARBA" id="ARBA00004496"/>
    </source>
</evidence>
<feature type="region of interest" description="Phosphoribosyl-AMP cyclohydrolase" evidence="16">
    <location>
        <begin position="1"/>
        <end position="112"/>
    </location>
</feature>
<dbReference type="CDD" id="cd11534">
    <property type="entry name" value="NTP-PPase_HisIE_like"/>
    <property type="match status" value="1"/>
</dbReference>
<feature type="region of interest" description="Phosphoribosyl-ATP pyrophosphohydrolase" evidence="16">
    <location>
        <begin position="113"/>
        <end position="209"/>
    </location>
</feature>
<dbReference type="EC" id="3.6.1.31" evidence="16"/>
<name>A0ABV6ZTJ5_9PROT</name>
<dbReference type="InterPro" id="IPR023019">
    <property type="entry name" value="His_synth_HisIE"/>
</dbReference>
<dbReference type="NCBIfam" id="NF000768">
    <property type="entry name" value="PRK00051.1"/>
    <property type="match status" value="1"/>
</dbReference>
<keyword evidence="19" id="KW-1185">Reference proteome</keyword>